<comment type="caution">
    <text evidence="15">The sequence shown here is derived from an EMBL/GenBank/DDBJ whole genome shotgun (WGS) entry which is preliminary data.</text>
</comment>
<dbReference type="InterPro" id="IPR036396">
    <property type="entry name" value="Cyt_P450_sf"/>
</dbReference>
<organism evidence="15 16">
    <name type="scientific">Coniophora puteana (strain RWD-64-598)</name>
    <name type="common">Brown rot fungus</name>
    <dbReference type="NCBI Taxonomy" id="741705"/>
    <lineage>
        <taxon>Eukaryota</taxon>
        <taxon>Fungi</taxon>
        <taxon>Dikarya</taxon>
        <taxon>Basidiomycota</taxon>
        <taxon>Agaricomycotina</taxon>
        <taxon>Agaricomycetes</taxon>
        <taxon>Agaricomycetidae</taxon>
        <taxon>Boletales</taxon>
        <taxon>Coniophorineae</taxon>
        <taxon>Coniophoraceae</taxon>
        <taxon>Coniophora</taxon>
    </lineage>
</organism>
<dbReference type="GO" id="GO:0020037">
    <property type="term" value="F:heme binding"/>
    <property type="evidence" value="ECO:0007669"/>
    <property type="project" value="InterPro"/>
</dbReference>
<dbReference type="EMBL" id="JH711575">
    <property type="protein sequence ID" value="EIW83934.1"/>
    <property type="molecule type" value="Genomic_DNA"/>
</dbReference>
<keyword evidence="8" id="KW-1133">Transmembrane helix</keyword>
<dbReference type="PANTHER" id="PTHR46300:SF2">
    <property type="entry name" value="CYTOCHROME P450 MONOOXYGENASE ALNH-RELATED"/>
    <property type="match status" value="1"/>
</dbReference>
<feature type="binding site" description="axial binding residue" evidence="13">
    <location>
        <position position="443"/>
    </location>
    <ligand>
        <name>heme</name>
        <dbReference type="ChEBI" id="CHEBI:30413"/>
    </ligand>
    <ligandPart>
        <name>Fe</name>
        <dbReference type="ChEBI" id="CHEBI:18248"/>
    </ligandPart>
</feature>
<dbReference type="InterPro" id="IPR050364">
    <property type="entry name" value="Cytochrome_P450_fung"/>
</dbReference>
<evidence type="ECO:0000256" key="4">
    <source>
        <dbReference type="ARBA" id="ARBA00010617"/>
    </source>
</evidence>
<evidence type="ECO:0000256" key="3">
    <source>
        <dbReference type="ARBA" id="ARBA00005179"/>
    </source>
</evidence>
<evidence type="ECO:0000256" key="10">
    <source>
        <dbReference type="ARBA" id="ARBA00023004"/>
    </source>
</evidence>
<dbReference type="Gene3D" id="1.10.630.10">
    <property type="entry name" value="Cytochrome P450"/>
    <property type="match status" value="1"/>
</dbReference>
<evidence type="ECO:0000256" key="12">
    <source>
        <dbReference type="ARBA" id="ARBA00023136"/>
    </source>
</evidence>
<accession>A0A5M3MYR7</accession>
<evidence type="ECO:0000256" key="14">
    <source>
        <dbReference type="RuleBase" id="RU000461"/>
    </source>
</evidence>
<keyword evidence="11 14" id="KW-0503">Monooxygenase</keyword>
<protein>
    <submittedName>
        <fullName evidence="15">Cytochrome P450</fullName>
    </submittedName>
</protein>
<evidence type="ECO:0000256" key="5">
    <source>
        <dbReference type="ARBA" id="ARBA00022617"/>
    </source>
</evidence>
<dbReference type="InterPro" id="IPR017972">
    <property type="entry name" value="Cyt_P450_CS"/>
</dbReference>
<sequence length="518" mass="58021">MALRDTNTGIALAVVAGTLALEALRRYLSKPQKDSELAHPPGPPPLPLVGNTFGISLKEPWVTYEEWSKQYGDIVYTKILGQDVVVINSLEVAKDMIDRRSNIYSDRAQYQSYSAYGLLFDTLFLPYGDEWRFHRRILHQVFRPDAIFAFEDIQKRKAMQLVQHLLSAPREFIRHLHTFSAGVVLDAVYSYDVKNLEDPFVKHIKEAGDRVTLVCSPQTSLLLGLFPFVKYIPTWLPGGSLNVKDFHKCIKRAQDAPFVNLQRKLDAGETPTCMATMPIPSTTTYGDNEKTAEIFRGVCATAFFGGTDTTAMTLTNLTLALVLNPQVQERVMRDIEAVVGSDRLPDLSDRSALPYIDAIVREVHRWRPLVPLGFPHYTSSDDVYNGYFIPKGTTILANSWAMSRNPSRYPNPSVFDPSRHLAADGSLLPDETNFLFGFGRRICPGRHFVNATLWIAVATMLAVLRFGPPCDEHGNEKPVEQGNTFGVASQAKPFECTIQLRGGVDKKVIELLRAEQNS</sequence>
<keyword evidence="6" id="KW-0812">Transmembrane</keyword>
<dbReference type="Proteomes" id="UP000053558">
    <property type="component" value="Unassembled WGS sequence"/>
</dbReference>
<dbReference type="GO" id="GO:0005506">
    <property type="term" value="F:iron ion binding"/>
    <property type="evidence" value="ECO:0007669"/>
    <property type="project" value="InterPro"/>
</dbReference>
<evidence type="ECO:0000256" key="13">
    <source>
        <dbReference type="PIRSR" id="PIRSR602401-1"/>
    </source>
</evidence>
<gene>
    <name evidence="15" type="ORF">CONPUDRAFT_99571</name>
</gene>
<comment type="similarity">
    <text evidence="4 14">Belongs to the cytochrome P450 family.</text>
</comment>
<reference evidence="16" key="1">
    <citation type="journal article" date="2012" name="Science">
        <title>The Paleozoic origin of enzymatic lignin decomposition reconstructed from 31 fungal genomes.</title>
        <authorList>
            <person name="Floudas D."/>
            <person name="Binder M."/>
            <person name="Riley R."/>
            <person name="Barry K."/>
            <person name="Blanchette R.A."/>
            <person name="Henrissat B."/>
            <person name="Martinez A.T."/>
            <person name="Otillar R."/>
            <person name="Spatafora J.W."/>
            <person name="Yadav J.S."/>
            <person name="Aerts A."/>
            <person name="Benoit I."/>
            <person name="Boyd A."/>
            <person name="Carlson A."/>
            <person name="Copeland A."/>
            <person name="Coutinho P.M."/>
            <person name="de Vries R.P."/>
            <person name="Ferreira P."/>
            <person name="Findley K."/>
            <person name="Foster B."/>
            <person name="Gaskell J."/>
            <person name="Glotzer D."/>
            <person name="Gorecki P."/>
            <person name="Heitman J."/>
            <person name="Hesse C."/>
            <person name="Hori C."/>
            <person name="Igarashi K."/>
            <person name="Jurgens J.A."/>
            <person name="Kallen N."/>
            <person name="Kersten P."/>
            <person name="Kohler A."/>
            <person name="Kuees U."/>
            <person name="Kumar T.K.A."/>
            <person name="Kuo A."/>
            <person name="LaButti K."/>
            <person name="Larrondo L.F."/>
            <person name="Lindquist E."/>
            <person name="Ling A."/>
            <person name="Lombard V."/>
            <person name="Lucas S."/>
            <person name="Lundell T."/>
            <person name="Martin R."/>
            <person name="McLaughlin D.J."/>
            <person name="Morgenstern I."/>
            <person name="Morin E."/>
            <person name="Murat C."/>
            <person name="Nagy L.G."/>
            <person name="Nolan M."/>
            <person name="Ohm R.A."/>
            <person name="Patyshakuliyeva A."/>
            <person name="Rokas A."/>
            <person name="Ruiz-Duenas F.J."/>
            <person name="Sabat G."/>
            <person name="Salamov A."/>
            <person name="Samejima M."/>
            <person name="Schmutz J."/>
            <person name="Slot J.C."/>
            <person name="St John F."/>
            <person name="Stenlid J."/>
            <person name="Sun H."/>
            <person name="Sun S."/>
            <person name="Syed K."/>
            <person name="Tsang A."/>
            <person name="Wiebenga A."/>
            <person name="Young D."/>
            <person name="Pisabarro A."/>
            <person name="Eastwood D.C."/>
            <person name="Martin F."/>
            <person name="Cullen D."/>
            <person name="Grigoriev I.V."/>
            <person name="Hibbett D.S."/>
        </authorList>
    </citation>
    <scope>NUCLEOTIDE SEQUENCE [LARGE SCALE GENOMIC DNA]</scope>
    <source>
        <strain evidence="16">RWD-64-598 SS2</strain>
    </source>
</reference>
<dbReference type="Pfam" id="PF00067">
    <property type="entry name" value="p450"/>
    <property type="match status" value="1"/>
</dbReference>
<name>A0A5M3MYR7_CONPW</name>
<evidence type="ECO:0000313" key="15">
    <source>
        <dbReference type="EMBL" id="EIW83934.1"/>
    </source>
</evidence>
<keyword evidence="7 13" id="KW-0479">Metal-binding</keyword>
<dbReference type="InterPro" id="IPR001128">
    <property type="entry name" value="Cyt_P450"/>
</dbReference>
<dbReference type="AlphaFoldDB" id="A0A5M3MYR7"/>
<comment type="cofactor">
    <cofactor evidence="1 13">
        <name>heme</name>
        <dbReference type="ChEBI" id="CHEBI:30413"/>
    </cofactor>
</comment>
<dbReference type="OMA" id="PAWEDRN"/>
<dbReference type="GO" id="GO:0016020">
    <property type="term" value="C:membrane"/>
    <property type="evidence" value="ECO:0007669"/>
    <property type="project" value="UniProtKB-SubCell"/>
</dbReference>
<dbReference type="OrthoDB" id="1470350at2759"/>
<dbReference type="GO" id="GO:0016705">
    <property type="term" value="F:oxidoreductase activity, acting on paired donors, with incorporation or reduction of molecular oxygen"/>
    <property type="evidence" value="ECO:0007669"/>
    <property type="project" value="InterPro"/>
</dbReference>
<dbReference type="PROSITE" id="PS00086">
    <property type="entry name" value="CYTOCHROME_P450"/>
    <property type="match status" value="1"/>
</dbReference>
<keyword evidence="9 14" id="KW-0560">Oxidoreductase</keyword>
<dbReference type="PANTHER" id="PTHR46300">
    <property type="entry name" value="P450, PUTATIVE (EUROFUNG)-RELATED-RELATED"/>
    <property type="match status" value="1"/>
</dbReference>
<evidence type="ECO:0000313" key="16">
    <source>
        <dbReference type="Proteomes" id="UP000053558"/>
    </source>
</evidence>
<keyword evidence="12" id="KW-0472">Membrane</keyword>
<evidence type="ECO:0000256" key="7">
    <source>
        <dbReference type="ARBA" id="ARBA00022723"/>
    </source>
</evidence>
<dbReference type="PRINTS" id="PR00463">
    <property type="entry name" value="EP450I"/>
</dbReference>
<evidence type="ECO:0000256" key="2">
    <source>
        <dbReference type="ARBA" id="ARBA00004167"/>
    </source>
</evidence>
<dbReference type="RefSeq" id="XP_007765786.1">
    <property type="nucleotide sequence ID" value="XM_007767596.1"/>
</dbReference>
<evidence type="ECO:0000256" key="8">
    <source>
        <dbReference type="ARBA" id="ARBA00022989"/>
    </source>
</evidence>
<evidence type="ECO:0000256" key="11">
    <source>
        <dbReference type="ARBA" id="ARBA00023033"/>
    </source>
</evidence>
<dbReference type="KEGG" id="cput:CONPUDRAFT_99571"/>
<dbReference type="SUPFAM" id="SSF48264">
    <property type="entry name" value="Cytochrome P450"/>
    <property type="match status" value="1"/>
</dbReference>
<dbReference type="PRINTS" id="PR00385">
    <property type="entry name" value="P450"/>
</dbReference>
<proteinExistence type="inferred from homology"/>
<keyword evidence="5 13" id="KW-0349">Heme</keyword>
<keyword evidence="10 13" id="KW-0408">Iron</keyword>
<dbReference type="GeneID" id="19211942"/>
<dbReference type="InterPro" id="IPR002401">
    <property type="entry name" value="Cyt_P450_E_grp-I"/>
</dbReference>
<evidence type="ECO:0000256" key="9">
    <source>
        <dbReference type="ARBA" id="ARBA00023002"/>
    </source>
</evidence>
<evidence type="ECO:0000256" key="6">
    <source>
        <dbReference type="ARBA" id="ARBA00022692"/>
    </source>
</evidence>
<dbReference type="CDD" id="cd11065">
    <property type="entry name" value="CYP64-like"/>
    <property type="match status" value="1"/>
</dbReference>
<evidence type="ECO:0000256" key="1">
    <source>
        <dbReference type="ARBA" id="ARBA00001971"/>
    </source>
</evidence>
<keyword evidence="16" id="KW-1185">Reference proteome</keyword>
<comment type="subcellular location">
    <subcellularLocation>
        <location evidence="2">Membrane</location>
        <topology evidence="2">Single-pass membrane protein</topology>
    </subcellularLocation>
</comment>
<comment type="pathway">
    <text evidence="3">Secondary metabolite biosynthesis.</text>
</comment>
<dbReference type="GO" id="GO:0004497">
    <property type="term" value="F:monooxygenase activity"/>
    <property type="evidence" value="ECO:0007669"/>
    <property type="project" value="UniProtKB-KW"/>
</dbReference>